<accession>A0A835K970</accession>
<gene>
    <name evidence="1" type="ORF">HU200_021658</name>
</gene>
<comment type="caution">
    <text evidence="1">The sequence shown here is derived from an EMBL/GenBank/DDBJ whole genome shotgun (WGS) entry which is preliminary data.</text>
</comment>
<reference evidence="1" key="1">
    <citation type="submission" date="2020-07" db="EMBL/GenBank/DDBJ databases">
        <title>Genome sequence and genetic diversity analysis of an under-domesticated orphan crop, white fonio (Digitaria exilis).</title>
        <authorList>
            <person name="Bennetzen J.L."/>
            <person name="Chen S."/>
            <person name="Ma X."/>
            <person name="Wang X."/>
            <person name="Yssel A.E.J."/>
            <person name="Chaluvadi S.R."/>
            <person name="Johnson M."/>
            <person name="Gangashetty P."/>
            <person name="Hamidou F."/>
            <person name="Sanogo M.D."/>
            <person name="Zwaenepoel A."/>
            <person name="Wallace J."/>
            <person name="Van De Peer Y."/>
            <person name="Van Deynze A."/>
        </authorList>
    </citation>
    <scope>NUCLEOTIDE SEQUENCE</scope>
    <source>
        <tissue evidence="1">Leaves</tissue>
    </source>
</reference>
<dbReference type="AlphaFoldDB" id="A0A835K970"/>
<dbReference type="Proteomes" id="UP000636709">
    <property type="component" value="Unassembled WGS sequence"/>
</dbReference>
<keyword evidence="2" id="KW-1185">Reference proteome</keyword>
<organism evidence="1 2">
    <name type="scientific">Digitaria exilis</name>
    <dbReference type="NCBI Taxonomy" id="1010633"/>
    <lineage>
        <taxon>Eukaryota</taxon>
        <taxon>Viridiplantae</taxon>
        <taxon>Streptophyta</taxon>
        <taxon>Embryophyta</taxon>
        <taxon>Tracheophyta</taxon>
        <taxon>Spermatophyta</taxon>
        <taxon>Magnoliopsida</taxon>
        <taxon>Liliopsida</taxon>
        <taxon>Poales</taxon>
        <taxon>Poaceae</taxon>
        <taxon>PACMAD clade</taxon>
        <taxon>Panicoideae</taxon>
        <taxon>Panicodae</taxon>
        <taxon>Paniceae</taxon>
        <taxon>Anthephorinae</taxon>
        <taxon>Digitaria</taxon>
    </lineage>
</organism>
<evidence type="ECO:0000313" key="2">
    <source>
        <dbReference type="Proteomes" id="UP000636709"/>
    </source>
</evidence>
<evidence type="ECO:0000313" key="1">
    <source>
        <dbReference type="EMBL" id="KAF8723695.1"/>
    </source>
</evidence>
<dbReference type="OrthoDB" id="684339at2759"/>
<proteinExistence type="predicted"/>
<sequence>MQGHSKVVKRRKAAILIYTAWNPWKERNRRVFQGLTCSSRSIASIN</sequence>
<name>A0A835K970_9POAL</name>
<protein>
    <submittedName>
        <fullName evidence="1">Uncharacterized protein</fullName>
    </submittedName>
</protein>
<dbReference type="EMBL" id="JACEFO010001666">
    <property type="protein sequence ID" value="KAF8723695.1"/>
    <property type="molecule type" value="Genomic_DNA"/>
</dbReference>